<gene>
    <name evidence="1" type="ORF">MUK42_15742</name>
</gene>
<evidence type="ECO:0000313" key="1">
    <source>
        <dbReference type="EMBL" id="URE20814.1"/>
    </source>
</evidence>
<name>A0A9E7GZ99_9LILI</name>
<accession>A0A9E7GZ99</accession>
<keyword evidence="2" id="KW-1185">Reference proteome</keyword>
<dbReference type="Proteomes" id="UP001055439">
    <property type="component" value="Chromosome 7"/>
</dbReference>
<sequence>MFSNNKRPRVRTQGGVSAFLEFEWVDLGGLERGGISSKEVSDAAAADTALQDAVLISGRLASSSSGKKGGSQ</sequence>
<dbReference type="OrthoDB" id="10540446at2759"/>
<organism evidence="1 2">
    <name type="scientific">Musa troglodytarum</name>
    <name type="common">fe'i banana</name>
    <dbReference type="NCBI Taxonomy" id="320322"/>
    <lineage>
        <taxon>Eukaryota</taxon>
        <taxon>Viridiplantae</taxon>
        <taxon>Streptophyta</taxon>
        <taxon>Embryophyta</taxon>
        <taxon>Tracheophyta</taxon>
        <taxon>Spermatophyta</taxon>
        <taxon>Magnoliopsida</taxon>
        <taxon>Liliopsida</taxon>
        <taxon>Zingiberales</taxon>
        <taxon>Musaceae</taxon>
        <taxon>Musa</taxon>
    </lineage>
</organism>
<reference evidence="1" key="1">
    <citation type="submission" date="2022-05" db="EMBL/GenBank/DDBJ databases">
        <title>The Musa troglodytarum L. genome provides insights into the mechanism of non-climacteric behaviour and enrichment of carotenoids.</title>
        <authorList>
            <person name="Wang J."/>
        </authorList>
    </citation>
    <scope>NUCLEOTIDE SEQUENCE</scope>
    <source>
        <tissue evidence="1">Leaf</tissue>
    </source>
</reference>
<dbReference type="EMBL" id="CP097509">
    <property type="protein sequence ID" value="URE20814.1"/>
    <property type="molecule type" value="Genomic_DNA"/>
</dbReference>
<dbReference type="AlphaFoldDB" id="A0A9E7GZ99"/>
<evidence type="ECO:0000313" key="2">
    <source>
        <dbReference type="Proteomes" id="UP001055439"/>
    </source>
</evidence>
<protein>
    <submittedName>
        <fullName evidence="1">Uncharacterized protein</fullName>
    </submittedName>
</protein>
<proteinExistence type="predicted"/>